<accession>A0A3M7P7Z3</accession>
<evidence type="ECO:0000313" key="3">
    <source>
        <dbReference type="Proteomes" id="UP000276133"/>
    </source>
</evidence>
<gene>
    <name evidence="2" type="ORF">BpHYR1_023050</name>
</gene>
<organism evidence="2 3">
    <name type="scientific">Brachionus plicatilis</name>
    <name type="common">Marine rotifer</name>
    <name type="synonym">Brachionus muelleri</name>
    <dbReference type="NCBI Taxonomy" id="10195"/>
    <lineage>
        <taxon>Eukaryota</taxon>
        <taxon>Metazoa</taxon>
        <taxon>Spiralia</taxon>
        <taxon>Gnathifera</taxon>
        <taxon>Rotifera</taxon>
        <taxon>Eurotatoria</taxon>
        <taxon>Monogononta</taxon>
        <taxon>Pseudotrocha</taxon>
        <taxon>Ploima</taxon>
        <taxon>Brachionidae</taxon>
        <taxon>Brachionus</taxon>
    </lineage>
</organism>
<dbReference type="Proteomes" id="UP000276133">
    <property type="component" value="Unassembled WGS sequence"/>
</dbReference>
<sequence>MSQKKEIQSKKKNYTVQNLKYTISDFNKQEEAKNAKIAKKGTGRGRGRPRKLVESKLTPD</sequence>
<evidence type="ECO:0000256" key="1">
    <source>
        <dbReference type="SAM" id="MobiDB-lite"/>
    </source>
</evidence>
<dbReference type="AlphaFoldDB" id="A0A3M7P7Z3"/>
<evidence type="ECO:0000313" key="2">
    <source>
        <dbReference type="EMBL" id="RMZ95188.1"/>
    </source>
</evidence>
<protein>
    <submittedName>
        <fullName evidence="2">Uncharacterized protein</fullName>
    </submittedName>
</protein>
<keyword evidence="3" id="KW-1185">Reference proteome</keyword>
<dbReference type="EMBL" id="REGN01012524">
    <property type="protein sequence ID" value="RMZ95188.1"/>
    <property type="molecule type" value="Genomic_DNA"/>
</dbReference>
<feature type="compositionally biased region" description="Basic and acidic residues" evidence="1">
    <location>
        <begin position="51"/>
        <end position="60"/>
    </location>
</feature>
<proteinExistence type="predicted"/>
<name>A0A3M7P7Z3_BRAPC</name>
<feature type="compositionally biased region" description="Basic residues" evidence="1">
    <location>
        <begin position="36"/>
        <end position="50"/>
    </location>
</feature>
<feature type="region of interest" description="Disordered" evidence="1">
    <location>
        <begin position="34"/>
        <end position="60"/>
    </location>
</feature>
<reference evidence="2 3" key="1">
    <citation type="journal article" date="2018" name="Sci. Rep.">
        <title>Genomic signatures of local adaptation to the degree of environmental predictability in rotifers.</title>
        <authorList>
            <person name="Franch-Gras L."/>
            <person name="Hahn C."/>
            <person name="Garcia-Roger E.M."/>
            <person name="Carmona M.J."/>
            <person name="Serra M."/>
            <person name="Gomez A."/>
        </authorList>
    </citation>
    <scope>NUCLEOTIDE SEQUENCE [LARGE SCALE GENOMIC DNA]</scope>
    <source>
        <strain evidence="2">HYR1</strain>
    </source>
</reference>
<comment type="caution">
    <text evidence="2">The sequence shown here is derived from an EMBL/GenBank/DDBJ whole genome shotgun (WGS) entry which is preliminary data.</text>
</comment>